<evidence type="ECO:0000313" key="2">
    <source>
        <dbReference type="EMBL" id="GAG13290.1"/>
    </source>
</evidence>
<protein>
    <recommendedName>
        <fullName evidence="1">DUF302 domain-containing protein</fullName>
    </recommendedName>
</protein>
<sequence>GLLLPCNVTVREEADGRSVVTVLDPNVMARVSPSAELKEVVRLARQKLERVLDELSRQPVN</sequence>
<dbReference type="AlphaFoldDB" id="X0V5B0"/>
<dbReference type="Pfam" id="PF03625">
    <property type="entry name" value="DUF302"/>
    <property type="match status" value="1"/>
</dbReference>
<dbReference type="EMBL" id="BARS01024980">
    <property type="protein sequence ID" value="GAG13290.1"/>
    <property type="molecule type" value="Genomic_DNA"/>
</dbReference>
<dbReference type="InterPro" id="IPR005180">
    <property type="entry name" value="DUF302"/>
</dbReference>
<dbReference type="SUPFAM" id="SSF103247">
    <property type="entry name" value="TT1751-like"/>
    <property type="match status" value="1"/>
</dbReference>
<proteinExistence type="predicted"/>
<comment type="caution">
    <text evidence="2">The sequence shown here is derived from an EMBL/GenBank/DDBJ whole genome shotgun (WGS) entry which is preliminary data.</text>
</comment>
<gene>
    <name evidence="2" type="ORF">S01H1_39561</name>
</gene>
<feature type="domain" description="DUF302" evidence="1">
    <location>
        <begin position="1"/>
        <end position="25"/>
    </location>
</feature>
<dbReference type="InterPro" id="IPR035923">
    <property type="entry name" value="TT1751-like_sf"/>
</dbReference>
<evidence type="ECO:0000259" key="1">
    <source>
        <dbReference type="Pfam" id="PF03625"/>
    </source>
</evidence>
<dbReference type="CDD" id="cd14797">
    <property type="entry name" value="DUF302"/>
    <property type="match status" value="1"/>
</dbReference>
<name>X0V5B0_9ZZZZ</name>
<dbReference type="Gene3D" id="3.30.310.70">
    <property type="entry name" value="TT1751-like domain"/>
    <property type="match status" value="1"/>
</dbReference>
<accession>X0V5B0</accession>
<reference evidence="2" key="1">
    <citation type="journal article" date="2014" name="Front. Microbiol.">
        <title>High frequency of phylogenetically diverse reductive dehalogenase-homologous genes in deep subseafloor sedimentary metagenomes.</title>
        <authorList>
            <person name="Kawai M."/>
            <person name="Futagami T."/>
            <person name="Toyoda A."/>
            <person name="Takaki Y."/>
            <person name="Nishi S."/>
            <person name="Hori S."/>
            <person name="Arai W."/>
            <person name="Tsubouchi T."/>
            <person name="Morono Y."/>
            <person name="Uchiyama I."/>
            <person name="Ito T."/>
            <person name="Fujiyama A."/>
            <person name="Inagaki F."/>
            <person name="Takami H."/>
        </authorList>
    </citation>
    <scope>NUCLEOTIDE SEQUENCE</scope>
    <source>
        <strain evidence="2">Expedition CK06-06</strain>
    </source>
</reference>
<organism evidence="2">
    <name type="scientific">marine sediment metagenome</name>
    <dbReference type="NCBI Taxonomy" id="412755"/>
    <lineage>
        <taxon>unclassified sequences</taxon>
        <taxon>metagenomes</taxon>
        <taxon>ecological metagenomes</taxon>
    </lineage>
</organism>
<feature type="non-terminal residue" evidence="2">
    <location>
        <position position="1"/>
    </location>
</feature>